<dbReference type="Proteomes" id="UP000824141">
    <property type="component" value="Unassembled WGS sequence"/>
</dbReference>
<sequence>MSKPNVLFIFSDQQRWDTVSCYGEPLGKHFQLTPHLDQLAAEGTRFENAMTCQPVCGPARACIQTGKYPTSIGCEVNDRMLPLDEKGIASWFHEYGYETAYVGKWHLASHRSFRPGPDSVDHKITAIPEPYRGGYRDFWIASDVLEYTSHGYGGYLYDGDNKKREFTGYRADAVTDFALEYLRKPKDKPFFLFLSYIEPHHQNDRNCFEGPEGSKERFRDFPVPGDLEGTQGDWREQLPDYLGCCKSLDDNVGRLMEELKRQGIYEDTIIFYTSDHGSHFCTRNSEYKRSCHDDSIHVPFLARGGIFNGGRVITELTSLIDIAPTLLYAAGIPKPEEMRGVPMQRLIEHPGEPIHPEVFIQISESCIGRALRTPEWTYCVEAPISSREETCLPNAPVYVEKYLYHLPSDPYQRHNLCGDPAYREVCDSLRETLLSYIVKEEGLHPEIRES</sequence>
<reference evidence="6" key="1">
    <citation type="submission" date="2020-10" db="EMBL/GenBank/DDBJ databases">
        <authorList>
            <person name="Gilroy R."/>
        </authorList>
    </citation>
    <scope>NUCLEOTIDE SEQUENCE</scope>
    <source>
        <strain evidence="6">6086</strain>
    </source>
</reference>
<protein>
    <submittedName>
        <fullName evidence="6">Sulfatase-like hydrolase/transferase</fullName>
    </submittedName>
</protein>
<dbReference type="Pfam" id="PF00884">
    <property type="entry name" value="Sulfatase"/>
    <property type="match status" value="1"/>
</dbReference>
<dbReference type="PANTHER" id="PTHR42693:SF53">
    <property type="entry name" value="ENDO-4-O-SULFATASE"/>
    <property type="match status" value="1"/>
</dbReference>
<dbReference type="InterPro" id="IPR017850">
    <property type="entry name" value="Alkaline_phosphatase_core_sf"/>
</dbReference>
<evidence type="ECO:0000313" key="6">
    <source>
        <dbReference type="EMBL" id="HIS77744.1"/>
    </source>
</evidence>
<dbReference type="InterPro" id="IPR024607">
    <property type="entry name" value="Sulfatase_CS"/>
</dbReference>
<gene>
    <name evidence="6" type="ORF">IAD03_00070</name>
</gene>
<dbReference type="PANTHER" id="PTHR42693">
    <property type="entry name" value="ARYLSULFATASE FAMILY MEMBER"/>
    <property type="match status" value="1"/>
</dbReference>
<evidence type="ECO:0000259" key="5">
    <source>
        <dbReference type="Pfam" id="PF00884"/>
    </source>
</evidence>
<proteinExistence type="inferred from homology"/>
<dbReference type="InterPro" id="IPR050738">
    <property type="entry name" value="Sulfatase"/>
</dbReference>
<keyword evidence="3 6" id="KW-0378">Hydrolase</keyword>
<evidence type="ECO:0000256" key="4">
    <source>
        <dbReference type="ARBA" id="ARBA00022837"/>
    </source>
</evidence>
<evidence type="ECO:0000256" key="3">
    <source>
        <dbReference type="ARBA" id="ARBA00022801"/>
    </source>
</evidence>
<dbReference type="PROSITE" id="PS00149">
    <property type="entry name" value="SULFATASE_2"/>
    <property type="match status" value="1"/>
</dbReference>
<evidence type="ECO:0000256" key="2">
    <source>
        <dbReference type="ARBA" id="ARBA00022723"/>
    </source>
</evidence>
<evidence type="ECO:0000256" key="1">
    <source>
        <dbReference type="ARBA" id="ARBA00008779"/>
    </source>
</evidence>
<reference evidence="6" key="2">
    <citation type="journal article" date="2021" name="PeerJ">
        <title>Extensive microbial diversity within the chicken gut microbiome revealed by metagenomics and culture.</title>
        <authorList>
            <person name="Gilroy R."/>
            <person name="Ravi A."/>
            <person name="Getino M."/>
            <person name="Pursley I."/>
            <person name="Horton D.L."/>
            <person name="Alikhan N.F."/>
            <person name="Baker D."/>
            <person name="Gharbi K."/>
            <person name="Hall N."/>
            <person name="Watson M."/>
            <person name="Adriaenssens E.M."/>
            <person name="Foster-Nyarko E."/>
            <person name="Jarju S."/>
            <person name="Secka A."/>
            <person name="Antonio M."/>
            <person name="Oren A."/>
            <person name="Chaudhuri R.R."/>
            <person name="La Ragione R."/>
            <person name="Hildebrand F."/>
            <person name="Pallen M.J."/>
        </authorList>
    </citation>
    <scope>NUCLEOTIDE SEQUENCE</scope>
    <source>
        <strain evidence="6">6086</strain>
    </source>
</reference>
<dbReference type="SUPFAM" id="SSF53649">
    <property type="entry name" value="Alkaline phosphatase-like"/>
    <property type="match status" value="1"/>
</dbReference>
<dbReference type="CDD" id="cd16152">
    <property type="entry name" value="sulfatase_like"/>
    <property type="match status" value="1"/>
</dbReference>
<dbReference type="AlphaFoldDB" id="A0A9D1FQA5"/>
<dbReference type="Gene3D" id="3.40.720.10">
    <property type="entry name" value="Alkaline Phosphatase, subunit A"/>
    <property type="match status" value="1"/>
</dbReference>
<dbReference type="GO" id="GO:0046872">
    <property type="term" value="F:metal ion binding"/>
    <property type="evidence" value="ECO:0007669"/>
    <property type="project" value="UniProtKB-KW"/>
</dbReference>
<comment type="caution">
    <text evidence="6">The sequence shown here is derived from an EMBL/GenBank/DDBJ whole genome shotgun (WGS) entry which is preliminary data.</text>
</comment>
<dbReference type="GO" id="GO:0004065">
    <property type="term" value="F:arylsulfatase activity"/>
    <property type="evidence" value="ECO:0007669"/>
    <property type="project" value="TreeGrafter"/>
</dbReference>
<keyword evidence="4" id="KW-0106">Calcium</keyword>
<evidence type="ECO:0000313" key="7">
    <source>
        <dbReference type="Proteomes" id="UP000824141"/>
    </source>
</evidence>
<accession>A0A9D1FQA5</accession>
<dbReference type="InterPro" id="IPR000917">
    <property type="entry name" value="Sulfatase_N"/>
</dbReference>
<organism evidence="6 7">
    <name type="scientific">Candidatus Caccousia stercoris</name>
    <dbReference type="NCBI Taxonomy" id="2840723"/>
    <lineage>
        <taxon>Bacteria</taxon>
        <taxon>Bacillati</taxon>
        <taxon>Bacillota</taxon>
        <taxon>Clostridia</taxon>
        <taxon>Eubacteriales</taxon>
        <taxon>Oscillospiraceae</taxon>
        <taxon>Oscillospiraceae incertae sedis</taxon>
        <taxon>Candidatus Caccousia</taxon>
    </lineage>
</organism>
<keyword evidence="2" id="KW-0479">Metal-binding</keyword>
<comment type="similarity">
    <text evidence="1">Belongs to the sulfatase family.</text>
</comment>
<feature type="domain" description="Sulfatase N-terminal" evidence="5">
    <location>
        <begin position="4"/>
        <end position="332"/>
    </location>
</feature>
<dbReference type="EMBL" id="DVJM01000001">
    <property type="protein sequence ID" value="HIS77744.1"/>
    <property type="molecule type" value="Genomic_DNA"/>
</dbReference>
<name>A0A9D1FQA5_9FIRM</name>